<dbReference type="EMBL" id="CAJOBD010000481">
    <property type="protein sequence ID" value="CAF3676068.1"/>
    <property type="molecule type" value="Genomic_DNA"/>
</dbReference>
<protein>
    <submittedName>
        <fullName evidence="1">Uncharacterized protein</fullName>
    </submittedName>
</protein>
<dbReference type="EMBL" id="CAJNOT010000863">
    <property type="protein sequence ID" value="CAF1097537.1"/>
    <property type="molecule type" value="Genomic_DNA"/>
</dbReference>
<dbReference type="AlphaFoldDB" id="A0A814NT26"/>
<comment type="caution">
    <text evidence="1">The sequence shown here is derived from an EMBL/GenBank/DDBJ whole genome shotgun (WGS) entry which is preliminary data.</text>
</comment>
<dbReference type="Proteomes" id="UP000663836">
    <property type="component" value="Unassembled WGS sequence"/>
</dbReference>
<evidence type="ECO:0000313" key="2">
    <source>
        <dbReference type="EMBL" id="CAF3676068.1"/>
    </source>
</evidence>
<dbReference type="Proteomes" id="UP000663864">
    <property type="component" value="Unassembled WGS sequence"/>
</dbReference>
<accession>A0A814NT26</accession>
<proteinExistence type="predicted"/>
<evidence type="ECO:0000313" key="1">
    <source>
        <dbReference type="EMBL" id="CAF1097537.1"/>
    </source>
</evidence>
<sequence length="193" mass="22784">MPYSRQFNFHIRPILKNPSHITIVQIRQSFLKGQQLFNCVLDHWKNNNVQYKIYSLRFIGTRLDFISNRFPLIDINKTFSNVPILLLFHHIKPFENVFCFERVARALARLRTLEIINQLEEQEKMRVIKGNIDFSHLALLILYDIHMDYAQQFLCQIGLPSLIELGINKYILLTIIGQNQEQARDNCSRVGII</sequence>
<reference evidence="1" key="1">
    <citation type="submission" date="2021-02" db="EMBL/GenBank/DDBJ databases">
        <authorList>
            <person name="Nowell W R."/>
        </authorList>
    </citation>
    <scope>NUCLEOTIDE SEQUENCE</scope>
</reference>
<organism evidence="1 3">
    <name type="scientific">Rotaria sordida</name>
    <dbReference type="NCBI Taxonomy" id="392033"/>
    <lineage>
        <taxon>Eukaryota</taxon>
        <taxon>Metazoa</taxon>
        <taxon>Spiralia</taxon>
        <taxon>Gnathifera</taxon>
        <taxon>Rotifera</taxon>
        <taxon>Eurotatoria</taxon>
        <taxon>Bdelloidea</taxon>
        <taxon>Philodinida</taxon>
        <taxon>Philodinidae</taxon>
        <taxon>Rotaria</taxon>
    </lineage>
</organism>
<name>A0A814NT26_9BILA</name>
<gene>
    <name evidence="2" type="ORF">JBS370_LOCUS7875</name>
    <name evidence="1" type="ORF">ZHD862_LOCUS17417</name>
</gene>
<evidence type="ECO:0000313" key="3">
    <source>
        <dbReference type="Proteomes" id="UP000663864"/>
    </source>
</evidence>